<evidence type="ECO:0000256" key="5">
    <source>
        <dbReference type="ARBA" id="ARBA00023288"/>
    </source>
</evidence>
<evidence type="ECO:0000256" key="4">
    <source>
        <dbReference type="ARBA" id="ARBA00023139"/>
    </source>
</evidence>
<dbReference type="InterPro" id="IPR006059">
    <property type="entry name" value="SBP"/>
</dbReference>
<dbReference type="EMBL" id="SLWR01000009">
    <property type="protein sequence ID" value="TCO45193.1"/>
    <property type="molecule type" value="Genomic_DNA"/>
</dbReference>
<accession>A0A4R2IJU1</accession>
<evidence type="ECO:0000313" key="8">
    <source>
        <dbReference type="Proteomes" id="UP000295573"/>
    </source>
</evidence>
<keyword evidence="7" id="KW-0762">Sugar transport</keyword>
<reference evidence="7 8" key="1">
    <citation type="journal article" date="2015" name="Stand. Genomic Sci.">
        <title>Genomic Encyclopedia of Bacterial and Archaeal Type Strains, Phase III: the genomes of soil and plant-associated and newly described type strains.</title>
        <authorList>
            <person name="Whitman W.B."/>
            <person name="Woyke T."/>
            <person name="Klenk H.P."/>
            <person name="Zhou Y."/>
            <person name="Lilburn T.G."/>
            <person name="Beck B.J."/>
            <person name="De Vos P."/>
            <person name="Vandamme P."/>
            <person name="Eisen J.A."/>
            <person name="Garrity G."/>
            <person name="Hugenholtz P."/>
            <person name="Kyrpides N.C."/>
        </authorList>
    </citation>
    <scope>NUCLEOTIDE SEQUENCE [LARGE SCALE GENOMIC DNA]</scope>
    <source>
        <strain evidence="7 8">VKM Ac-2541</strain>
    </source>
</reference>
<evidence type="ECO:0000256" key="6">
    <source>
        <dbReference type="SAM" id="SignalP"/>
    </source>
</evidence>
<organism evidence="7 8">
    <name type="scientific">Kribbella antiqua</name>
    <dbReference type="NCBI Taxonomy" id="2512217"/>
    <lineage>
        <taxon>Bacteria</taxon>
        <taxon>Bacillati</taxon>
        <taxon>Actinomycetota</taxon>
        <taxon>Actinomycetes</taxon>
        <taxon>Propionibacteriales</taxon>
        <taxon>Kribbellaceae</taxon>
        <taxon>Kribbella</taxon>
    </lineage>
</organism>
<proteinExistence type="predicted"/>
<evidence type="ECO:0000313" key="7">
    <source>
        <dbReference type="EMBL" id="TCO45193.1"/>
    </source>
</evidence>
<dbReference type="AlphaFoldDB" id="A0A4R2IJU1"/>
<evidence type="ECO:0000256" key="1">
    <source>
        <dbReference type="ARBA" id="ARBA00022475"/>
    </source>
</evidence>
<evidence type="ECO:0000256" key="2">
    <source>
        <dbReference type="ARBA" id="ARBA00022729"/>
    </source>
</evidence>
<name>A0A4R2IJU1_9ACTN</name>
<dbReference type="Proteomes" id="UP000295573">
    <property type="component" value="Unassembled WGS sequence"/>
</dbReference>
<keyword evidence="5" id="KW-0449">Lipoprotein</keyword>
<gene>
    <name evidence="7" type="ORF">EV646_109368</name>
</gene>
<feature type="chain" id="PRO_5038840581" evidence="6">
    <location>
        <begin position="25"/>
        <end position="443"/>
    </location>
</feature>
<keyword evidence="3" id="KW-0472">Membrane</keyword>
<keyword evidence="2 6" id="KW-0732">Signal</keyword>
<keyword evidence="7" id="KW-0813">Transport</keyword>
<keyword evidence="8" id="KW-1185">Reference proteome</keyword>
<evidence type="ECO:0000256" key="3">
    <source>
        <dbReference type="ARBA" id="ARBA00023136"/>
    </source>
</evidence>
<feature type="signal peptide" evidence="6">
    <location>
        <begin position="1"/>
        <end position="24"/>
    </location>
</feature>
<comment type="caution">
    <text evidence="7">The sequence shown here is derived from an EMBL/GenBank/DDBJ whole genome shotgun (WGS) entry which is preliminary data.</text>
</comment>
<dbReference type="OrthoDB" id="2531053at2"/>
<sequence>MAPAKLTRRTLLTGTAAAAGLALAGCSSSTDEAAAPPSRKPGEKITLAFWSWVPGIEKSVDLWNSKNPEVQVKLEKVIAGNKGAYPKMFAALKAGNPPDLGQVEYQQIPSFLLEEGLTDLTKLGINDHAGKFVDWQWQQGVFGDGVYAVPQASGPMGMYYREDRFKAWGVQPPTTWDEFETAARAIRKADPKSYICSFPPTSGGWFSAMSWQAGAKWFDVRGDDWVVNIDSEQTRQVATYWEKLIRADLVKPEPDQQSGWFAEVQAGTIGCWVAAQWGDAILAGNAANTSGKWRVAQMPQWDLAKPASSNWGGSSTAVLNGSKYPKEALEFALWLNTDPASVDLLIQGGYGWPAAKDAFSGSALDKPSPFFGNAKYNEVFAKSDQLIDKSWKWIPTISDTHRHLGDAITAAIAKKTSFADAIATVQQQTVADLTAKGLKVATA</sequence>
<keyword evidence="4" id="KW-0564">Palmitate</keyword>
<dbReference type="Pfam" id="PF01547">
    <property type="entry name" value="SBP_bac_1"/>
    <property type="match status" value="1"/>
</dbReference>
<dbReference type="SUPFAM" id="SSF53850">
    <property type="entry name" value="Periplasmic binding protein-like II"/>
    <property type="match status" value="1"/>
</dbReference>
<dbReference type="InterPro" id="IPR050490">
    <property type="entry name" value="Bact_solute-bd_prot1"/>
</dbReference>
<dbReference type="PANTHER" id="PTHR43649">
    <property type="entry name" value="ARABINOSE-BINDING PROTEIN-RELATED"/>
    <property type="match status" value="1"/>
</dbReference>
<dbReference type="Gene3D" id="3.40.190.10">
    <property type="entry name" value="Periplasmic binding protein-like II"/>
    <property type="match status" value="3"/>
</dbReference>
<keyword evidence="1" id="KW-1003">Cell membrane</keyword>
<protein>
    <submittedName>
        <fullName evidence="7">Multiple sugar transport system substrate-binding protein</fullName>
    </submittedName>
</protein>
<dbReference type="PANTHER" id="PTHR43649:SF33">
    <property type="entry name" value="POLYGALACTURONAN_RHAMNOGALACTURONAN-BINDING PROTEIN YTCQ"/>
    <property type="match status" value="1"/>
</dbReference>